<accession>A0A7U7DBX1</accession>
<dbReference type="GO" id="GO:0018169">
    <property type="term" value="F:ribosomal S6-glutamic acid ligase activity"/>
    <property type="evidence" value="ECO:0007669"/>
    <property type="project" value="TreeGrafter"/>
</dbReference>
<name>A0A7U7DBX1_XANCJ</name>
<evidence type="ECO:0008006" key="4">
    <source>
        <dbReference type="Google" id="ProtNLM"/>
    </source>
</evidence>
<protein>
    <recommendedName>
        <fullName evidence="4">ATP-grasp domain-containing protein</fullName>
    </recommendedName>
</protein>
<dbReference type="Proteomes" id="UP000514411">
    <property type="component" value="Chromosome"/>
</dbReference>
<evidence type="ECO:0000313" key="3">
    <source>
        <dbReference type="Proteomes" id="UP000514411"/>
    </source>
</evidence>
<organism evidence="1">
    <name type="scientific">Xanthomonas campestris pv. juglandis</name>
    <name type="common">Xanthomonas arboricola pv. juglandis</name>
    <dbReference type="NCBI Taxonomy" id="195709"/>
    <lineage>
        <taxon>Bacteria</taxon>
        <taxon>Pseudomonadati</taxon>
        <taxon>Pseudomonadota</taxon>
        <taxon>Gammaproteobacteria</taxon>
        <taxon>Lysobacterales</taxon>
        <taxon>Lysobacteraceae</taxon>
        <taxon>Xanthomonas</taxon>
    </lineage>
</organism>
<dbReference type="PANTHER" id="PTHR21621:SF0">
    <property type="entry name" value="BETA-CITRYLGLUTAMATE SYNTHASE B-RELATED"/>
    <property type="match status" value="1"/>
</dbReference>
<dbReference type="AlphaFoldDB" id="A0A7U7DBX1"/>
<sequence length="371" mass="41691">MAGRMRVVTTPGDVHAGAVEWALADRGIATEWMSLTDFPAARQHSFVAGDSAREAGIYDSLPDTSCDYVWIRRVGRSPAVPEGLDPRDHALCQRESERFFLGLLQAMAPDAWWVNPLDSYLTSRNNKLKQLQVARACGFTVPETLASNNPSHVRAFFAVHAGRIISKPFFPHLWNGRDGSSHEYMSSMISAQDLENDGMLQASPLIYQRFVEKAYELRVAVFGRACIGAKLHSADDPDLLVDWRHPSKHPVIEPYNLPDGLRDCCFRMMDALGLVHGSFDFIVQPDGQFVFLEVNESGQCLWLEEDCPELPVLSALVGLFLERSPDYTERDFRKYPYRFADFLGGAGHSEFRRQAAEDHLPGTLHGVMFQE</sequence>
<dbReference type="EMBL" id="LR861807">
    <property type="protein sequence ID" value="CAD1791452.1"/>
    <property type="molecule type" value="Genomic_DNA"/>
</dbReference>
<dbReference type="PANTHER" id="PTHR21621">
    <property type="entry name" value="RIBOSOMAL PROTEIN S6 MODIFICATION PROTEIN"/>
    <property type="match status" value="1"/>
</dbReference>
<dbReference type="GO" id="GO:0005737">
    <property type="term" value="C:cytoplasm"/>
    <property type="evidence" value="ECO:0007669"/>
    <property type="project" value="TreeGrafter"/>
</dbReference>
<dbReference type="Gene3D" id="3.30.470.20">
    <property type="entry name" value="ATP-grasp fold, B domain"/>
    <property type="match status" value="1"/>
</dbReference>
<proteinExistence type="predicted"/>
<dbReference type="GO" id="GO:0009432">
    <property type="term" value="P:SOS response"/>
    <property type="evidence" value="ECO:0007669"/>
    <property type="project" value="TreeGrafter"/>
</dbReference>
<gene>
    <name evidence="2" type="ORF">XSP_001926</name>
    <name evidence="1" type="ORF">XSP_001942</name>
</gene>
<evidence type="ECO:0000313" key="1">
    <source>
        <dbReference type="EMBL" id="CAD0325870.1"/>
    </source>
</evidence>
<dbReference type="SUPFAM" id="SSF56059">
    <property type="entry name" value="Glutathione synthetase ATP-binding domain-like"/>
    <property type="match status" value="1"/>
</dbReference>
<dbReference type="EMBL" id="LR824643">
    <property type="protein sequence ID" value="CAD0325870.1"/>
    <property type="molecule type" value="Genomic_DNA"/>
</dbReference>
<dbReference type="OrthoDB" id="583309at2"/>
<reference evidence="1 3" key="1">
    <citation type="submission" date="2020-07" db="EMBL/GenBank/DDBJ databases">
        <authorList>
            <person name="Teixeira M."/>
        </authorList>
    </citation>
    <scope>NUCLEOTIDE SEQUENCE</scope>
    <source>
        <strain evidence="2">3</strain>
        <strain evidence="1">Xanthomonas arboricola pv. juglandis CPBF 427</strain>
    </source>
</reference>
<evidence type="ECO:0000313" key="2">
    <source>
        <dbReference type="EMBL" id="CAD1791452.1"/>
    </source>
</evidence>
<dbReference type="RefSeq" id="WP_144422664.1">
    <property type="nucleotide sequence ID" value="NZ_LR861807.1"/>
</dbReference>